<dbReference type="SMART" id="SM00389">
    <property type="entry name" value="HOX"/>
    <property type="match status" value="1"/>
</dbReference>
<sequence length="80" mass="9134">MSSHQKAKNGGFCLNPTEEQIKRLEYNFNNISKQPNKTTIMLIAAETGLSEDETSTWFKERLAQWRKSEGLPMHCGSVMD</sequence>
<dbReference type="Pfam" id="PF00046">
    <property type="entry name" value="Homeodomain"/>
    <property type="match status" value="1"/>
</dbReference>
<evidence type="ECO:0000256" key="8">
    <source>
        <dbReference type="ARBA" id="ARBA00023242"/>
    </source>
</evidence>
<evidence type="ECO:0000256" key="4">
    <source>
        <dbReference type="ARBA" id="ARBA00022491"/>
    </source>
</evidence>
<dbReference type="Gene3D" id="1.10.10.60">
    <property type="entry name" value="Homeodomain-like"/>
    <property type="match status" value="1"/>
</dbReference>
<keyword evidence="3" id="KW-0217">Developmental protein</keyword>
<evidence type="ECO:0000256" key="5">
    <source>
        <dbReference type="ARBA" id="ARBA00023015"/>
    </source>
</evidence>
<dbReference type="SUPFAM" id="SSF46689">
    <property type="entry name" value="Homeodomain-like"/>
    <property type="match status" value="1"/>
</dbReference>
<comment type="caution">
    <text evidence="12">The sequence shown here is derived from an EMBL/GenBank/DDBJ whole genome shotgun (WGS) entry which is preliminary data.</text>
</comment>
<keyword evidence="7" id="KW-0804">Transcription</keyword>
<feature type="DNA-binding region" description="Homeobox" evidence="9">
    <location>
        <begin position="19"/>
        <end position="69"/>
    </location>
</feature>
<dbReference type="GO" id="GO:0030154">
    <property type="term" value="P:cell differentiation"/>
    <property type="evidence" value="ECO:0007669"/>
    <property type="project" value="InterPro"/>
</dbReference>
<dbReference type="PANTHER" id="PTHR21408:SF1">
    <property type="entry name" value="HOMEODOMAIN-ONLY PROTEIN"/>
    <property type="match status" value="1"/>
</dbReference>
<keyword evidence="13" id="KW-1185">Reference proteome</keyword>
<dbReference type="GO" id="GO:0005634">
    <property type="term" value="C:nucleus"/>
    <property type="evidence" value="ECO:0007669"/>
    <property type="project" value="UniProtKB-SubCell"/>
</dbReference>
<evidence type="ECO:0000256" key="3">
    <source>
        <dbReference type="ARBA" id="ARBA00022473"/>
    </source>
</evidence>
<keyword evidence="4" id="KW-0678">Repressor</keyword>
<dbReference type="CDD" id="cd00086">
    <property type="entry name" value="homeodomain"/>
    <property type="match status" value="1"/>
</dbReference>
<feature type="domain" description="Homeobox" evidence="11">
    <location>
        <begin position="17"/>
        <end position="68"/>
    </location>
</feature>
<dbReference type="InterPro" id="IPR009057">
    <property type="entry name" value="Homeodomain-like_sf"/>
</dbReference>
<protein>
    <recommendedName>
        <fullName evidence="2">Homeodomain-only protein</fullName>
    </recommendedName>
</protein>
<keyword evidence="8 9" id="KW-0539">Nucleus</keyword>
<gene>
    <name evidence="12" type="ORF">GDO86_001198</name>
</gene>
<organism evidence="12 13">
    <name type="scientific">Hymenochirus boettgeri</name>
    <name type="common">Congo dwarf clawed frog</name>
    <dbReference type="NCBI Taxonomy" id="247094"/>
    <lineage>
        <taxon>Eukaryota</taxon>
        <taxon>Metazoa</taxon>
        <taxon>Chordata</taxon>
        <taxon>Craniata</taxon>
        <taxon>Vertebrata</taxon>
        <taxon>Euteleostomi</taxon>
        <taxon>Amphibia</taxon>
        <taxon>Batrachia</taxon>
        <taxon>Anura</taxon>
        <taxon>Pipoidea</taxon>
        <taxon>Pipidae</taxon>
        <taxon>Pipinae</taxon>
        <taxon>Hymenochirus</taxon>
    </lineage>
</organism>
<dbReference type="InterPro" id="IPR039162">
    <property type="entry name" value="HOPX"/>
</dbReference>
<evidence type="ECO:0000256" key="2">
    <source>
        <dbReference type="ARBA" id="ARBA00021327"/>
    </source>
</evidence>
<comment type="subcellular location">
    <subcellularLocation>
        <location evidence="1 9 10">Nucleus</location>
    </subcellularLocation>
</comment>
<evidence type="ECO:0000259" key="11">
    <source>
        <dbReference type="PROSITE" id="PS50071"/>
    </source>
</evidence>
<evidence type="ECO:0000256" key="9">
    <source>
        <dbReference type="PROSITE-ProRule" id="PRU00108"/>
    </source>
</evidence>
<keyword evidence="5" id="KW-0805">Transcription regulation</keyword>
<dbReference type="InterPro" id="IPR001356">
    <property type="entry name" value="HD"/>
</dbReference>
<evidence type="ECO:0000256" key="6">
    <source>
        <dbReference type="ARBA" id="ARBA00023155"/>
    </source>
</evidence>
<evidence type="ECO:0000256" key="7">
    <source>
        <dbReference type="ARBA" id="ARBA00023163"/>
    </source>
</evidence>
<dbReference type="EMBL" id="JAACNH010000001">
    <property type="protein sequence ID" value="KAG8454881.1"/>
    <property type="molecule type" value="Genomic_DNA"/>
</dbReference>
<evidence type="ECO:0000313" key="13">
    <source>
        <dbReference type="Proteomes" id="UP000812440"/>
    </source>
</evidence>
<keyword evidence="9 10" id="KW-0238">DNA-binding</keyword>
<dbReference type="PROSITE" id="PS50071">
    <property type="entry name" value="HOMEOBOX_2"/>
    <property type="match status" value="1"/>
</dbReference>
<accession>A0A8T2KK44</accession>
<dbReference type="OrthoDB" id="6159439at2759"/>
<proteinExistence type="predicted"/>
<dbReference type="GO" id="GO:0006357">
    <property type="term" value="P:regulation of transcription by RNA polymerase II"/>
    <property type="evidence" value="ECO:0007669"/>
    <property type="project" value="TreeGrafter"/>
</dbReference>
<name>A0A8T2KK44_9PIPI</name>
<keyword evidence="6 9" id="KW-0371">Homeobox</keyword>
<evidence type="ECO:0000313" key="12">
    <source>
        <dbReference type="EMBL" id="KAG8454881.1"/>
    </source>
</evidence>
<dbReference type="GO" id="GO:0003677">
    <property type="term" value="F:DNA binding"/>
    <property type="evidence" value="ECO:0007669"/>
    <property type="project" value="UniProtKB-UniRule"/>
</dbReference>
<reference evidence="12" key="1">
    <citation type="thesis" date="2020" institute="ProQuest LLC" country="789 East Eisenhower Parkway, Ann Arbor, MI, USA">
        <title>Comparative Genomics and Chromosome Evolution.</title>
        <authorList>
            <person name="Mudd A.B."/>
        </authorList>
    </citation>
    <scope>NUCLEOTIDE SEQUENCE</scope>
    <source>
        <strain evidence="12">Female2</strain>
        <tissue evidence="12">Blood</tissue>
    </source>
</reference>
<evidence type="ECO:0000256" key="10">
    <source>
        <dbReference type="RuleBase" id="RU000682"/>
    </source>
</evidence>
<evidence type="ECO:0000256" key="1">
    <source>
        <dbReference type="ARBA" id="ARBA00004123"/>
    </source>
</evidence>
<dbReference type="AlphaFoldDB" id="A0A8T2KK44"/>
<dbReference type="Proteomes" id="UP000812440">
    <property type="component" value="Chromosome 1"/>
</dbReference>
<dbReference type="PANTHER" id="PTHR21408">
    <property type="entry name" value="HOMEODOMAIN-ONLY PROTEIN"/>
    <property type="match status" value="1"/>
</dbReference>